<dbReference type="Pfam" id="PF13174">
    <property type="entry name" value="TPR_6"/>
    <property type="match status" value="2"/>
</dbReference>
<organism evidence="2 3">
    <name type="scientific">bacterium (Candidatus Ratteibacteria) CG23_combo_of_CG06-09_8_20_14_all_48_7</name>
    <dbReference type="NCBI Taxonomy" id="2014292"/>
    <lineage>
        <taxon>Bacteria</taxon>
        <taxon>Candidatus Ratteibacteria</taxon>
    </lineage>
</organism>
<dbReference type="Pfam" id="PF05036">
    <property type="entry name" value="SPOR"/>
    <property type="match status" value="1"/>
</dbReference>
<dbReference type="AlphaFoldDB" id="A0A2G9YCG3"/>
<dbReference type="InterPro" id="IPR019734">
    <property type="entry name" value="TPR_rpt"/>
</dbReference>
<evidence type="ECO:0000313" key="3">
    <source>
        <dbReference type="Proteomes" id="UP000230392"/>
    </source>
</evidence>
<dbReference type="GO" id="GO:0032506">
    <property type="term" value="P:cytokinetic process"/>
    <property type="evidence" value="ECO:0007669"/>
    <property type="project" value="TreeGrafter"/>
</dbReference>
<protein>
    <recommendedName>
        <fullName evidence="1">SPOR domain-containing protein</fullName>
    </recommendedName>
</protein>
<dbReference type="SUPFAM" id="SSF48452">
    <property type="entry name" value="TPR-like"/>
    <property type="match status" value="1"/>
</dbReference>
<dbReference type="InterPro" id="IPR007730">
    <property type="entry name" value="SPOR-like_dom"/>
</dbReference>
<evidence type="ECO:0000259" key="1">
    <source>
        <dbReference type="PROSITE" id="PS51724"/>
    </source>
</evidence>
<dbReference type="InterPro" id="IPR036680">
    <property type="entry name" value="SPOR-like_sf"/>
</dbReference>
<name>A0A2G9YCG3_9BACT</name>
<dbReference type="GO" id="GO:0042834">
    <property type="term" value="F:peptidoglycan binding"/>
    <property type="evidence" value="ECO:0007669"/>
    <property type="project" value="InterPro"/>
</dbReference>
<reference evidence="2 3" key="1">
    <citation type="submission" date="2017-09" db="EMBL/GenBank/DDBJ databases">
        <title>Depth-based differentiation of microbial function through sediment-hosted aquifers and enrichment of novel symbionts in the deep terrestrial subsurface.</title>
        <authorList>
            <person name="Probst A.J."/>
            <person name="Ladd B."/>
            <person name="Jarett J.K."/>
            <person name="Geller-Mcgrath D.E."/>
            <person name="Sieber C.M."/>
            <person name="Emerson J.B."/>
            <person name="Anantharaman K."/>
            <person name="Thomas B.C."/>
            <person name="Malmstrom R."/>
            <person name="Stieglmeier M."/>
            <person name="Klingl A."/>
            <person name="Woyke T."/>
            <person name="Ryan C.M."/>
            <person name="Banfield J.F."/>
        </authorList>
    </citation>
    <scope>NUCLEOTIDE SEQUENCE [LARGE SCALE GENOMIC DNA]</scope>
    <source>
        <strain evidence="2">CG23_combo_of_CG06-09_8_20_14_all_48_7</strain>
    </source>
</reference>
<dbReference type="PANTHER" id="PTHR38687:SF1">
    <property type="entry name" value="CELL DIVISION PROTEIN DEDD"/>
    <property type="match status" value="1"/>
</dbReference>
<dbReference type="GO" id="GO:0032153">
    <property type="term" value="C:cell division site"/>
    <property type="evidence" value="ECO:0007669"/>
    <property type="project" value="TreeGrafter"/>
</dbReference>
<feature type="domain" description="SPOR" evidence="1">
    <location>
        <begin position="170"/>
        <end position="247"/>
    </location>
</feature>
<evidence type="ECO:0000313" key="2">
    <source>
        <dbReference type="EMBL" id="PIP16403.1"/>
    </source>
</evidence>
<dbReference type="GO" id="GO:0030428">
    <property type="term" value="C:cell septum"/>
    <property type="evidence" value="ECO:0007669"/>
    <property type="project" value="TreeGrafter"/>
</dbReference>
<dbReference type="PROSITE" id="PS51724">
    <property type="entry name" value="SPOR"/>
    <property type="match status" value="1"/>
</dbReference>
<proteinExistence type="predicted"/>
<dbReference type="PANTHER" id="PTHR38687">
    <property type="entry name" value="CELL DIVISION PROTEIN DEDD-RELATED"/>
    <property type="match status" value="1"/>
</dbReference>
<accession>A0A2G9YCG3</accession>
<dbReference type="SUPFAM" id="SSF110997">
    <property type="entry name" value="Sporulation related repeat"/>
    <property type="match status" value="1"/>
</dbReference>
<dbReference type="InterPro" id="IPR052521">
    <property type="entry name" value="Cell_div_SPOR-domain"/>
</dbReference>
<dbReference type="InterPro" id="IPR011990">
    <property type="entry name" value="TPR-like_helical_dom_sf"/>
</dbReference>
<dbReference type="Gene3D" id="1.25.40.10">
    <property type="entry name" value="Tetratricopeptide repeat domain"/>
    <property type="match status" value="1"/>
</dbReference>
<comment type="caution">
    <text evidence="2">The sequence shown here is derived from an EMBL/GenBank/DDBJ whole genome shotgun (WGS) entry which is preliminary data.</text>
</comment>
<dbReference type="EMBL" id="PCRF01000116">
    <property type="protein sequence ID" value="PIP16403.1"/>
    <property type="molecule type" value="Genomic_DNA"/>
</dbReference>
<dbReference type="Gene3D" id="3.30.70.1070">
    <property type="entry name" value="Sporulation related repeat"/>
    <property type="match status" value="1"/>
</dbReference>
<dbReference type="Proteomes" id="UP000230392">
    <property type="component" value="Unassembled WGS sequence"/>
</dbReference>
<gene>
    <name evidence="2" type="ORF">COX46_02430</name>
</gene>
<sequence>MLSVQQKFLSILVAVTLLAWLWEGIAWNAEDIESLVLKGAFRGAIQTYGDCNTLTANEYYFLAVCYLEIGDLKSAETILQRLLSSSEKERSLLTLAQLKNAEGSFSESEKFFRQFISEFPKSPHQPAGLFGLSEVLFQKKSTTEGVEILRRLRRNYPLSSEAEKSIEVLNRELGPFAVQVGAFSEMARAEKVRDDLIAKGYDAYIVRSAETSLIYRVRFGNFKDGKKAESVGQALKAATGLDFRVVR</sequence>